<sequence length="568" mass="67632">MAGNIKQFVVNNEIQDALNNIDESEENFKEIRRSIPQIKDHAKDVAFMKRLLYLIVTGYTSRNTEMTEIVNSTSLSDTLLQILQQLSPHEEDEQAIISAILCSIGALRRIKQMAFLARKEGRSCGGDFIIWGQDQQQQEEQQLIKKHLQKFVAQVKEKINQQNQQMNQDELNNENEWNKDKQDLYDQKKERQIQIERNQLREDLPSNEEKPYSEIYEFEDIMFDSDYEKKRTQILQKEQEQMIKSHQLHKNIVEMESERAQLSEQNKNIKKEMQQVKKVAQIQEQTNDLKQINLIGMNSSDTRDELIVSVTEYDGNDKDTKKKKKEYEKEKKKLKDKEKEKEKKEKELLKSQKSRDKLKHVKEDQHTQIQQSQVDSKEQYEQDKDRIEERKDEKVNETQIEIERKMPLKLKSINYIFEKAVFRVSNKYINSENSRRFGFIADGDEILNNIPVAGKNFRAITYDEKEGLIRLGWQEVFRWIPTKEGRKIMFEVDLREDIACNTIRIFCEFEESPIIFNNVPKRLKLYFAFDSQPDTKFNHQIFKLPKPTNPKDGEYEKIVEYNMELIQY</sequence>
<comment type="caution">
    <text evidence="3">The sequence shown here is derived from an EMBL/GenBank/DDBJ whole genome shotgun (WGS) entry which is preliminary data.</text>
</comment>
<keyword evidence="1" id="KW-0175">Coiled coil</keyword>
<feature type="coiled-coil region" evidence="1">
    <location>
        <begin position="145"/>
        <end position="176"/>
    </location>
</feature>
<accession>A0A5J4W4J5</accession>
<dbReference type="EMBL" id="SNRW01003582">
    <property type="protein sequence ID" value="KAA6389453.1"/>
    <property type="molecule type" value="Genomic_DNA"/>
</dbReference>
<feature type="coiled-coil region" evidence="1">
    <location>
        <begin position="245"/>
        <end position="286"/>
    </location>
</feature>
<organism evidence="3 4">
    <name type="scientific">Streblomastix strix</name>
    <dbReference type="NCBI Taxonomy" id="222440"/>
    <lineage>
        <taxon>Eukaryota</taxon>
        <taxon>Metamonada</taxon>
        <taxon>Preaxostyla</taxon>
        <taxon>Oxymonadida</taxon>
        <taxon>Streblomastigidae</taxon>
        <taxon>Streblomastix</taxon>
    </lineage>
</organism>
<evidence type="ECO:0000256" key="1">
    <source>
        <dbReference type="SAM" id="Coils"/>
    </source>
</evidence>
<dbReference type="AlphaFoldDB" id="A0A5J4W4J5"/>
<protein>
    <submittedName>
        <fullName evidence="3">Uncharacterized protein</fullName>
    </submittedName>
</protein>
<evidence type="ECO:0000256" key="2">
    <source>
        <dbReference type="SAM" id="MobiDB-lite"/>
    </source>
</evidence>
<feature type="compositionally biased region" description="Basic and acidic residues" evidence="2">
    <location>
        <begin position="315"/>
        <end position="366"/>
    </location>
</feature>
<gene>
    <name evidence="3" type="ORF">EZS28_015021</name>
</gene>
<feature type="region of interest" description="Disordered" evidence="2">
    <location>
        <begin position="315"/>
        <end position="396"/>
    </location>
</feature>
<name>A0A5J4W4J5_9EUKA</name>
<reference evidence="3 4" key="1">
    <citation type="submission" date="2019-03" db="EMBL/GenBank/DDBJ databases">
        <title>Single cell metagenomics reveals metabolic interactions within the superorganism composed of flagellate Streblomastix strix and complex community of Bacteroidetes bacteria on its surface.</title>
        <authorList>
            <person name="Treitli S.C."/>
            <person name="Kolisko M."/>
            <person name="Husnik F."/>
            <person name="Keeling P."/>
            <person name="Hampl V."/>
        </authorList>
    </citation>
    <scope>NUCLEOTIDE SEQUENCE [LARGE SCALE GENOMIC DNA]</scope>
    <source>
        <strain evidence="3">ST1C</strain>
    </source>
</reference>
<evidence type="ECO:0000313" key="3">
    <source>
        <dbReference type="EMBL" id="KAA6389453.1"/>
    </source>
</evidence>
<proteinExistence type="predicted"/>
<dbReference type="Proteomes" id="UP000324800">
    <property type="component" value="Unassembled WGS sequence"/>
</dbReference>
<evidence type="ECO:0000313" key="4">
    <source>
        <dbReference type="Proteomes" id="UP000324800"/>
    </source>
</evidence>
<feature type="compositionally biased region" description="Basic and acidic residues" evidence="2">
    <location>
        <begin position="375"/>
        <end position="396"/>
    </location>
</feature>